<dbReference type="EMBL" id="LAZR01007436">
    <property type="protein sequence ID" value="KKM85289.1"/>
    <property type="molecule type" value="Genomic_DNA"/>
</dbReference>
<feature type="domain" description="DUF551" evidence="1">
    <location>
        <begin position="2"/>
        <end position="69"/>
    </location>
</feature>
<dbReference type="InterPro" id="IPR007539">
    <property type="entry name" value="DUF551"/>
</dbReference>
<gene>
    <name evidence="2" type="ORF">LCGC14_1290600</name>
</gene>
<accession>A0A0F9KSQ6</accession>
<proteinExistence type="predicted"/>
<reference evidence="2" key="1">
    <citation type="journal article" date="2015" name="Nature">
        <title>Complex archaea that bridge the gap between prokaryotes and eukaryotes.</title>
        <authorList>
            <person name="Spang A."/>
            <person name="Saw J.H."/>
            <person name="Jorgensen S.L."/>
            <person name="Zaremba-Niedzwiedzka K."/>
            <person name="Martijn J."/>
            <person name="Lind A.E."/>
            <person name="van Eijk R."/>
            <person name="Schleper C."/>
            <person name="Guy L."/>
            <person name="Ettema T.J."/>
        </authorList>
    </citation>
    <scope>NUCLEOTIDE SEQUENCE</scope>
</reference>
<protein>
    <recommendedName>
        <fullName evidence="1">DUF551 domain-containing protein</fullName>
    </recommendedName>
</protein>
<comment type="caution">
    <text evidence="2">The sequence shown here is derived from an EMBL/GenBank/DDBJ whole genome shotgun (WGS) entry which is preliminary data.</text>
</comment>
<evidence type="ECO:0000259" key="1">
    <source>
        <dbReference type="Pfam" id="PF04448"/>
    </source>
</evidence>
<dbReference type="Pfam" id="PF04448">
    <property type="entry name" value="DUF551"/>
    <property type="match status" value="1"/>
</dbReference>
<organism evidence="2">
    <name type="scientific">marine sediment metagenome</name>
    <dbReference type="NCBI Taxonomy" id="412755"/>
    <lineage>
        <taxon>unclassified sequences</taxon>
        <taxon>metagenomes</taxon>
        <taxon>ecological metagenomes</taxon>
    </lineage>
</organism>
<dbReference type="AlphaFoldDB" id="A0A0F9KSQ6"/>
<name>A0A0F9KSQ6_9ZZZZ</name>
<evidence type="ECO:0000313" key="2">
    <source>
        <dbReference type="EMBL" id="KKM85289.1"/>
    </source>
</evidence>
<sequence>MKWIDSEKRLPPNNRNVIVAVWDGRSNVKMYAVYILNRLNRIWFDMDTGEKLDPKFGVVTHWMALPDDPDKMKLVEEERTVFILEGKGKRFKEVLFDFAKQMPHGVINDNLTVKELEDIIDNFMDAHTSTTKEESNGSILNEKSCTRCDC</sequence>